<keyword evidence="3 7" id="KW-0217">Developmental protein</keyword>
<evidence type="ECO:0000256" key="6">
    <source>
        <dbReference type="ARBA" id="ARBA00023157"/>
    </source>
</evidence>
<reference evidence="10" key="1">
    <citation type="journal article" date="2014" name="Science">
        <title>The coffee genome provides insight into the convergent evolution of caffeine biosynthesis.</title>
        <authorList>
            <person name="Denoeud F."/>
            <person name="Carretero-Paulet L."/>
            <person name="Dereeper A."/>
            <person name="Droc G."/>
            <person name="Guyot R."/>
            <person name="Pietrella M."/>
            <person name="Zheng C."/>
            <person name="Alberti A."/>
            <person name="Anthony F."/>
            <person name="Aprea G."/>
            <person name="Aury J.M."/>
            <person name="Bento P."/>
            <person name="Bernard M."/>
            <person name="Bocs S."/>
            <person name="Campa C."/>
            <person name="Cenci A."/>
            <person name="Combes M.C."/>
            <person name="Crouzillat D."/>
            <person name="Da Silva C."/>
            <person name="Daddiego L."/>
            <person name="De Bellis F."/>
            <person name="Dussert S."/>
            <person name="Garsmeur O."/>
            <person name="Gayraud T."/>
            <person name="Guignon V."/>
            <person name="Jahn K."/>
            <person name="Jamilloux V."/>
            <person name="Joet T."/>
            <person name="Labadie K."/>
            <person name="Lan T."/>
            <person name="Leclercq J."/>
            <person name="Lepelley M."/>
            <person name="Leroy T."/>
            <person name="Li L.T."/>
            <person name="Librado P."/>
            <person name="Lopez L."/>
            <person name="Munoz A."/>
            <person name="Noel B."/>
            <person name="Pallavicini A."/>
            <person name="Perrotta G."/>
            <person name="Poncet V."/>
            <person name="Pot D."/>
            <person name="Priyono X."/>
            <person name="Rigoreau M."/>
            <person name="Rouard M."/>
            <person name="Rozas J."/>
            <person name="Tranchant-Dubreuil C."/>
            <person name="VanBuren R."/>
            <person name="Zhang Q."/>
            <person name="Andrade A.C."/>
            <person name="Argout X."/>
            <person name="Bertrand B."/>
            <person name="de Kochko A."/>
            <person name="Graziosi G."/>
            <person name="Henry R.J."/>
            <person name="Jayarama X."/>
            <person name="Ming R."/>
            <person name="Nagai C."/>
            <person name="Rounsley S."/>
            <person name="Sankoff D."/>
            <person name="Giuliano G."/>
            <person name="Albert V.A."/>
            <person name="Wincker P."/>
            <person name="Lashermes P."/>
        </authorList>
    </citation>
    <scope>NUCLEOTIDE SEQUENCE [LARGE SCALE GENOMIC DNA]</scope>
    <source>
        <strain evidence="10">cv. DH200-94</strain>
    </source>
</reference>
<feature type="region of interest" description="Disordered" evidence="8">
    <location>
        <begin position="80"/>
        <end position="112"/>
    </location>
</feature>
<keyword evidence="10" id="KW-1185">Reference proteome</keyword>
<dbReference type="InParanoid" id="A0A068U1K2"/>
<evidence type="ECO:0000313" key="10">
    <source>
        <dbReference type="Proteomes" id="UP000295252"/>
    </source>
</evidence>
<sequence>MAMSSFLASTLLSSTILVVITYLHLLSTTSCLNHNQPPDTVQGLLVEEKTRLGSTPPSCYNKCNNCHPCMAVQVPTMPSHSQLKPRQITRATTTTDSYIDSSSPSSSSPAGNRYSNYKPLGWKCRCGGHFYNP</sequence>
<dbReference type="Pfam" id="PF17181">
    <property type="entry name" value="EPF"/>
    <property type="match status" value="1"/>
</dbReference>
<evidence type="ECO:0000313" key="9">
    <source>
        <dbReference type="EMBL" id="CDP01488.1"/>
    </source>
</evidence>
<proteinExistence type="inferred from homology"/>
<dbReference type="EMBL" id="HG739091">
    <property type="protein sequence ID" value="CDP01488.1"/>
    <property type="molecule type" value="Genomic_DNA"/>
</dbReference>
<dbReference type="PhylomeDB" id="A0A068U1K2"/>
<evidence type="ECO:0000256" key="8">
    <source>
        <dbReference type="SAM" id="MobiDB-lite"/>
    </source>
</evidence>
<gene>
    <name evidence="9" type="ORF">GSCOC_T00036560001</name>
</gene>
<evidence type="ECO:0000256" key="2">
    <source>
        <dbReference type="ARBA" id="ARBA00008127"/>
    </source>
</evidence>
<comment type="similarity">
    <text evidence="2 7">Belongs to the plant cysteine rich small secretory peptide family. Epidermal patterning factor subfamily.</text>
</comment>
<evidence type="ECO:0000256" key="4">
    <source>
        <dbReference type="ARBA" id="ARBA00022525"/>
    </source>
</evidence>
<keyword evidence="4 7" id="KW-0964">Secreted</keyword>
<dbReference type="OMA" id="MMITTSL"/>
<keyword evidence="6" id="KW-1015">Disulfide bond</keyword>
<dbReference type="PANTHER" id="PTHR33109:SF102">
    <property type="entry name" value="EPIDERMAL PATTERNING FACTOR-LIKE PROTEIN 1"/>
    <property type="match status" value="1"/>
</dbReference>
<protein>
    <recommendedName>
        <fullName evidence="7">Epidermal patterning factor-like protein</fullName>
    </recommendedName>
</protein>
<evidence type="ECO:0000256" key="7">
    <source>
        <dbReference type="RuleBase" id="RU367102"/>
    </source>
</evidence>
<dbReference type="FunCoup" id="A0A068U1K2">
    <property type="interactions" value="83"/>
</dbReference>
<dbReference type="OrthoDB" id="1922142at2759"/>
<feature type="compositionally biased region" description="Polar residues" evidence="8">
    <location>
        <begin position="80"/>
        <end position="100"/>
    </location>
</feature>
<dbReference type="Gramene" id="CDP01488">
    <property type="protein sequence ID" value="CDP01488"/>
    <property type="gene ID" value="GSCOC_T00036560001"/>
</dbReference>
<dbReference type="InterPro" id="IPR039455">
    <property type="entry name" value="EPFL"/>
</dbReference>
<comment type="subcellular location">
    <subcellularLocation>
        <location evidence="1 7">Secreted</location>
    </subcellularLocation>
</comment>
<dbReference type="GO" id="GO:0005576">
    <property type="term" value="C:extracellular region"/>
    <property type="evidence" value="ECO:0007669"/>
    <property type="project" value="UniProtKB-SubCell"/>
</dbReference>
<comment type="function">
    <text evidence="7">Controls stomatal patterning.</text>
</comment>
<dbReference type="Proteomes" id="UP000295252">
    <property type="component" value="Chromosome IX"/>
</dbReference>
<name>A0A068U1K2_COFCA</name>
<keyword evidence="5 7" id="KW-0732">Signal</keyword>
<feature type="signal peptide" evidence="7">
    <location>
        <begin position="1"/>
        <end position="31"/>
    </location>
</feature>
<dbReference type="PANTHER" id="PTHR33109">
    <property type="entry name" value="EPIDERMAL PATTERNING FACTOR-LIKE PROTEIN 4"/>
    <property type="match status" value="1"/>
</dbReference>
<evidence type="ECO:0000256" key="1">
    <source>
        <dbReference type="ARBA" id="ARBA00004613"/>
    </source>
</evidence>
<dbReference type="STRING" id="49390.A0A068U1K2"/>
<organism evidence="9 10">
    <name type="scientific">Coffea canephora</name>
    <name type="common">Robusta coffee</name>
    <dbReference type="NCBI Taxonomy" id="49390"/>
    <lineage>
        <taxon>Eukaryota</taxon>
        <taxon>Viridiplantae</taxon>
        <taxon>Streptophyta</taxon>
        <taxon>Embryophyta</taxon>
        <taxon>Tracheophyta</taxon>
        <taxon>Spermatophyta</taxon>
        <taxon>Magnoliopsida</taxon>
        <taxon>eudicotyledons</taxon>
        <taxon>Gunneridae</taxon>
        <taxon>Pentapetalae</taxon>
        <taxon>asterids</taxon>
        <taxon>lamiids</taxon>
        <taxon>Gentianales</taxon>
        <taxon>Rubiaceae</taxon>
        <taxon>Ixoroideae</taxon>
        <taxon>Gardenieae complex</taxon>
        <taxon>Bertiereae - Coffeeae clade</taxon>
        <taxon>Coffeeae</taxon>
        <taxon>Coffea</taxon>
    </lineage>
</organism>
<dbReference type="AlphaFoldDB" id="A0A068U1K2"/>
<feature type="chain" id="PRO_5027150904" description="Epidermal patterning factor-like protein" evidence="7">
    <location>
        <begin position="32"/>
        <end position="133"/>
    </location>
</feature>
<dbReference type="GO" id="GO:0010052">
    <property type="term" value="P:guard cell differentiation"/>
    <property type="evidence" value="ECO:0007669"/>
    <property type="project" value="UniProtKB-UniRule"/>
</dbReference>
<evidence type="ECO:0000256" key="5">
    <source>
        <dbReference type="ARBA" id="ARBA00022729"/>
    </source>
</evidence>
<accession>A0A068U1K2</accession>
<evidence type="ECO:0000256" key="3">
    <source>
        <dbReference type="ARBA" id="ARBA00022473"/>
    </source>
</evidence>